<accession>A0ABT1LG48</accession>
<comment type="similarity">
    <text evidence="1">Belongs to the membrane fusion protein (MFP) (TC 8.A.1) family.</text>
</comment>
<evidence type="ECO:0000256" key="1">
    <source>
        <dbReference type="ARBA" id="ARBA00009477"/>
    </source>
</evidence>
<keyword evidence="4" id="KW-1185">Reference proteome</keyword>
<protein>
    <submittedName>
        <fullName evidence="3">Efflux RND transporter periplasmic adaptor subunit</fullName>
    </submittedName>
</protein>
<dbReference type="Gene3D" id="2.40.420.20">
    <property type="match status" value="1"/>
</dbReference>
<dbReference type="PANTHER" id="PTHR30469">
    <property type="entry name" value="MULTIDRUG RESISTANCE PROTEIN MDTA"/>
    <property type="match status" value="1"/>
</dbReference>
<dbReference type="EMBL" id="JANCLU010000013">
    <property type="protein sequence ID" value="MCP8939695.1"/>
    <property type="molecule type" value="Genomic_DNA"/>
</dbReference>
<dbReference type="Gene3D" id="2.40.50.100">
    <property type="match status" value="1"/>
</dbReference>
<comment type="caution">
    <text evidence="3">The sequence shown here is derived from an EMBL/GenBank/DDBJ whole genome shotgun (WGS) entry which is preliminary data.</text>
</comment>
<dbReference type="Gene3D" id="2.40.30.170">
    <property type="match status" value="1"/>
</dbReference>
<gene>
    <name evidence="3" type="ORF">NK718_14295</name>
</gene>
<feature type="transmembrane region" description="Helical" evidence="2">
    <location>
        <begin position="12"/>
        <end position="32"/>
    </location>
</feature>
<dbReference type="NCBIfam" id="TIGR01730">
    <property type="entry name" value="RND_mfp"/>
    <property type="match status" value="1"/>
</dbReference>
<keyword evidence="2" id="KW-1133">Transmembrane helix</keyword>
<name>A0ABT1LG48_9HYPH</name>
<dbReference type="SUPFAM" id="SSF111369">
    <property type="entry name" value="HlyD-like secretion proteins"/>
    <property type="match status" value="1"/>
</dbReference>
<dbReference type="InterPro" id="IPR006143">
    <property type="entry name" value="RND_pump_MFP"/>
</dbReference>
<dbReference type="RefSeq" id="WP_254743590.1">
    <property type="nucleotide sequence ID" value="NZ_JANCLU010000013.1"/>
</dbReference>
<evidence type="ECO:0000313" key="4">
    <source>
        <dbReference type="Proteomes" id="UP001205890"/>
    </source>
</evidence>
<proteinExistence type="inferred from homology"/>
<sequence length="397" mass="43064">MTLSSFRKVRRFGRVLGVAGLAVAAALAVALWRNRTITVPVAFIETSVPIRVFGLGTVESRVLSRVGFEVGATLAEVHADHGDRVSKGDVLARLSTGEQEARVAKANATVLSAQVGIEKARANLQKSRAVLAQKQEANRRKQALVGRNVVTEQSAEEAQRDEDVANADVAVAASEIEVASALLSDARAQLAFEETLLGHRTLVAPFDALVIERHKEVGTVLKAGDPVFTLIATDSYWGLAYVDEARAGFISEGQKVDARLRSRPLDAFTGRVVRIGLESDRVSEERRVYIKGDNPPARVHLGEQAEFWITVAQLDQALLVGEAAVHGFDGRQGVVWTVEDGRLRRRSVTFRHRTEDSRLEIVGGLVPGAQVVTRVTPDLREGRSARALPQADPATVR</sequence>
<dbReference type="Proteomes" id="UP001205890">
    <property type="component" value="Unassembled WGS sequence"/>
</dbReference>
<dbReference type="PANTHER" id="PTHR30469:SF15">
    <property type="entry name" value="HLYD FAMILY OF SECRETION PROTEINS"/>
    <property type="match status" value="1"/>
</dbReference>
<reference evidence="3 4" key="1">
    <citation type="submission" date="2022-07" db="EMBL/GenBank/DDBJ databases">
        <authorList>
            <person name="Li W.-J."/>
            <person name="Deng Q.-Q."/>
        </authorList>
    </citation>
    <scope>NUCLEOTIDE SEQUENCE [LARGE SCALE GENOMIC DNA]</scope>
    <source>
        <strain evidence="3 4">SYSU M60028</strain>
    </source>
</reference>
<organism evidence="3 4">
    <name type="scientific">Alsobacter ponti</name>
    <dbReference type="NCBI Taxonomy" id="2962936"/>
    <lineage>
        <taxon>Bacteria</taxon>
        <taxon>Pseudomonadati</taxon>
        <taxon>Pseudomonadota</taxon>
        <taxon>Alphaproteobacteria</taxon>
        <taxon>Hyphomicrobiales</taxon>
        <taxon>Alsobacteraceae</taxon>
        <taxon>Alsobacter</taxon>
    </lineage>
</organism>
<evidence type="ECO:0000256" key="2">
    <source>
        <dbReference type="SAM" id="Phobius"/>
    </source>
</evidence>
<keyword evidence="2" id="KW-0472">Membrane</keyword>
<evidence type="ECO:0000313" key="3">
    <source>
        <dbReference type="EMBL" id="MCP8939695.1"/>
    </source>
</evidence>
<keyword evidence="2" id="KW-0812">Transmembrane</keyword>